<evidence type="ECO:0000313" key="4">
    <source>
        <dbReference type="Proteomes" id="UP000636709"/>
    </source>
</evidence>
<keyword evidence="4" id="KW-1185">Reference proteome</keyword>
<dbReference type="EMBL" id="JACEFO010003210">
    <property type="protein sequence ID" value="KAF8643226.1"/>
    <property type="molecule type" value="Genomic_DNA"/>
</dbReference>
<protein>
    <recommendedName>
        <fullName evidence="2">WRKY19-like zinc finger domain-containing protein</fullName>
    </recommendedName>
</protein>
<dbReference type="InterPro" id="IPR056866">
    <property type="entry name" value="Znf_WRKY19"/>
</dbReference>
<dbReference type="AlphaFoldDB" id="A0A835DTE2"/>
<reference evidence="3" key="1">
    <citation type="submission" date="2020-07" db="EMBL/GenBank/DDBJ databases">
        <title>Genome sequence and genetic diversity analysis of an under-domesticated orphan crop, white fonio (Digitaria exilis).</title>
        <authorList>
            <person name="Bennetzen J.L."/>
            <person name="Chen S."/>
            <person name="Ma X."/>
            <person name="Wang X."/>
            <person name="Yssel A.E.J."/>
            <person name="Chaluvadi S.R."/>
            <person name="Johnson M."/>
            <person name="Gangashetty P."/>
            <person name="Hamidou F."/>
            <person name="Sanogo M.D."/>
            <person name="Zwaenepoel A."/>
            <person name="Wallace J."/>
            <person name="Van De Peer Y."/>
            <person name="Van Deynze A."/>
        </authorList>
    </citation>
    <scope>NUCLEOTIDE SEQUENCE</scope>
    <source>
        <tissue evidence="3">Leaves</tissue>
    </source>
</reference>
<dbReference type="Pfam" id="PF24906">
    <property type="entry name" value="Zf_WRKY19"/>
    <property type="match status" value="1"/>
</dbReference>
<dbReference type="OrthoDB" id="77038at2759"/>
<feature type="chain" id="PRO_5032933484" description="WRKY19-like zinc finger domain-containing protein" evidence="1">
    <location>
        <begin position="24"/>
        <end position="355"/>
    </location>
</feature>
<feature type="domain" description="WRKY19-like zinc finger" evidence="2">
    <location>
        <begin position="68"/>
        <end position="91"/>
    </location>
</feature>
<name>A0A835DTE2_9POAL</name>
<comment type="caution">
    <text evidence="3">The sequence shown here is derived from an EMBL/GenBank/DDBJ whole genome shotgun (WGS) entry which is preliminary data.</text>
</comment>
<dbReference type="PANTHER" id="PTHR31827">
    <property type="entry name" value="EMB|CAB89363.1"/>
    <property type="match status" value="1"/>
</dbReference>
<evidence type="ECO:0000256" key="1">
    <source>
        <dbReference type="SAM" id="SignalP"/>
    </source>
</evidence>
<feature type="signal peptide" evidence="1">
    <location>
        <begin position="1"/>
        <end position="23"/>
    </location>
</feature>
<organism evidence="3 4">
    <name type="scientific">Digitaria exilis</name>
    <dbReference type="NCBI Taxonomy" id="1010633"/>
    <lineage>
        <taxon>Eukaryota</taxon>
        <taxon>Viridiplantae</taxon>
        <taxon>Streptophyta</taxon>
        <taxon>Embryophyta</taxon>
        <taxon>Tracheophyta</taxon>
        <taxon>Spermatophyta</taxon>
        <taxon>Magnoliopsida</taxon>
        <taxon>Liliopsida</taxon>
        <taxon>Poales</taxon>
        <taxon>Poaceae</taxon>
        <taxon>PACMAD clade</taxon>
        <taxon>Panicoideae</taxon>
        <taxon>Panicodae</taxon>
        <taxon>Paniceae</taxon>
        <taxon>Anthephorinae</taxon>
        <taxon>Digitaria</taxon>
    </lineage>
</organism>
<gene>
    <name evidence="3" type="ORF">HU200_066931</name>
</gene>
<sequence length="355" mass="39508">MEAWCFLFLIRLTNWQYLLRAKAFPVSFKSGFKSSVQTLQHQQCPTAEKSSSLFFRVVHSQQRSCNTKVCSYPECLKGARGSSGLCIAHGGGRRCQRKAATKGQRVETISAKPMEVGGRCDYLWMAPRALKGRTDFCIAHGGGRRCSQEGCKRAARGEIWTLYQAWWREEMQKPNCTKSARRTVRHVHCSRRRGADVSILIVARELRAALTSAKPWRWQEMHTPRLFQGSRGKYTILQGPWRWQTLFSLKVAPRACMVGHTVLCRTWRWKACVVEDAGRVQEAALTAVLVMAGASDASLLAVGRVRRAVLPSAKHTVEADAACGGIPGSDLGSGVAPCDRLARGKRACVISTILW</sequence>
<dbReference type="PANTHER" id="PTHR31827:SF40">
    <property type="entry name" value="F22C12.10"/>
    <property type="match status" value="1"/>
</dbReference>
<proteinExistence type="predicted"/>
<evidence type="ECO:0000259" key="2">
    <source>
        <dbReference type="Pfam" id="PF24906"/>
    </source>
</evidence>
<keyword evidence="1" id="KW-0732">Signal</keyword>
<accession>A0A835DTE2</accession>
<evidence type="ECO:0000313" key="3">
    <source>
        <dbReference type="EMBL" id="KAF8643226.1"/>
    </source>
</evidence>
<dbReference type="Proteomes" id="UP000636709">
    <property type="component" value="Unassembled WGS sequence"/>
</dbReference>